<dbReference type="EMBL" id="KV441393">
    <property type="protein sequence ID" value="OAF59523.1"/>
    <property type="molecule type" value="Genomic_DNA"/>
</dbReference>
<dbReference type="AlphaFoldDB" id="A0A177AEB3"/>
<dbReference type="Proteomes" id="UP000077154">
    <property type="component" value="Unassembled WGS sequence"/>
</dbReference>
<dbReference type="RefSeq" id="XP_024324806.1">
    <property type="nucleotide sequence ID" value="XM_024467521.1"/>
</dbReference>
<organism evidence="2">
    <name type="scientific">Pseudogymnoascus destructans</name>
    <dbReference type="NCBI Taxonomy" id="655981"/>
    <lineage>
        <taxon>Eukaryota</taxon>
        <taxon>Fungi</taxon>
        <taxon>Dikarya</taxon>
        <taxon>Ascomycota</taxon>
        <taxon>Pezizomycotina</taxon>
        <taxon>Leotiomycetes</taxon>
        <taxon>Thelebolales</taxon>
        <taxon>Thelebolaceae</taxon>
        <taxon>Pseudogymnoascus</taxon>
    </lineage>
</organism>
<gene>
    <name evidence="2" type="ORF">VC83_03883</name>
</gene>
<protein>
    <submittedName>
        <fullName evidence="2">Uncharacterized protein</fullName>
    </submittedName>
</protein>
<evidence type="ECO:0000313" key="2">
    <source>
        <dbReference type="EMBL" id="OAF59523.1"/>
    </source>
</evidence>
<name>A0A177AEB3_9PEZI</name>
<evidence type="ECO:0000256" key="1">
    <source>
        <dbReference type="SAM" id="MobiDB-lite"/>
    </source>
</evidence>
<reference evidence="2" key="1">
    <citation type="submission" date="2016-03" db="EMBL/GenBank/DDBJ databases">
        <title>Updated assembly of Pseudogymnoascus destructans, the fungus causing white-nose syndrome of bats.</title>
        <authorList>
            <person name="Palmer J.M."/>
            <person name="Drees K.P."/>
            <person name="Foster J.T."/>
            <person name="Lindner D.L."/>
        </authorList>
    </citation>
    <scope>NUCLEOTIDE SEQUENCE [LARGE SCALE GENOMIC DNA]</scope>
    <source>
        <strain evidence="2">20631-21</strain>
    </source>
</reference>
<proteinExistence type="predicted"/>
<dbReference type="GeneID" id="36286956"/>
<feature type="compositionally biased region" description="Polar residues" evidence="1">
    <location>
        <begin position="1"/>
        <end position="14"/>
    </location>
</feature>
<feature type="compositionally biased region" description="Pro residues" evidence="1">
    <location>
        <begin position="24"/>
        <end position="38"/>
    </location>
</feature>
<feature type="region of interest" description="Disordered" evidence="1">
    <location>
        <begin position="1"/>
        <end position="48"/>
    </location>
</feature>
<accession>A0A177AEB3</accession>
<sequence>MPTSDDLNHAQNTKPYSSSHISIQPPPSDRPSIPPSPSPTTVSRHATASVIPILPSPLAPALHHSRLPALEPHPSLVLTPHPSVPTPPASLGILSYDITLNSLVAGSKPGTQADLR</sequence>